<accession>A0A1B2ED03</accession>
<dbReference type="EMBL" id="CP016616">
    <property type="protein sequence ID" value="ANY77864.1"/>
    <property type="molecule type" value="Genomic_DNA"/>
</dbReference>
<organism evidence="2">
    <name type="scientific">Microvirga ossetica</name>
    <dbReference type="NCBI Taxonomy" id="1882682"/>
    <lineage>
        <taxon>Bacteria</taxon>
        <taxon>Pseudomonadati</taxon>
        <taxon>Pseudomonadota</taxon>
        <taxon>Alphaproteobacteria</taxon>
        <taxon>Hyphomicrobiales</taxon>
        <taxon>Methylobacteriaceae</taxon>
        <taxon>Microvirga</taxon>
    </lineage>
</organism>
<name>A0A1B2ED03_9HYPH</name>
<evidence type="ECO:0000313" key="2">
    <source>
        <dbReference type="EMBL" id="ANY77864.1"/>
    </source>
</evidence>
<feature type="region of interest" description="Disordered" evidence="1">
    <location>
        <begin position="41"/>
        <end position="104"/>
    </location>
</feature>
<gene>
    <name evidence="2" type="ORF">BB934_06120</name>
</gene>
<feature type="region of interest" description="Disordered" evidence="1">
    <location>
        <begin position="1"/>
        <end position="26"/>
    </location>
</feature>
<dbReference type="OrthoDB" id="8019047at2"/>
<protein>
    <submittedName>
        <fullName evidence="2">Uncharacterized protein</fullName>
    </submittedName>
</protein>
<sequence length="206" mass="23511">MTSPSSHRPPGSGSPGSPIREKLSPEQIAQLRDWVEDTTRPFKHIGQKLGISASTVSRYAKDGDWKRPDGAVPPSRIALPNPEPRRRREPAPPPETDDPSDRRERITEKLWRLAERHAEELEDQPIARAGRSLQPLARLTRTLGEIDKHLSPPCPPDDDYPDLKKPKGRNIHELRDELAAHLERIEREEWDFEERWGRTFENGGGI</sequence>
<proteinExistence type="predicted"/>
<dbReference type="AlphaFoldDB" id="A0A1B2ED03"/>
<reference evidence="2" key="1">
    <citation type="submission" date="2016-07" db="EMBL/GenBank/DDBJ databases">
        <title>Microvirga ossetica sp. nov. a new species of rhizobia isolated from root nodules of the legume species Vicia alpestris Steven originated from North Ossetia region in the Caucasus.</title>
        <authorList>
            <person name="Safronova V.I."/>
            <person name="Kuznetsova I.G."/>
            <person name="Sazanova A.L."/>
            <person name="Belimov A."/>
            <person name="Andronov E."/>
            <person name="Osledkin Y.S."/>
            <person name="Onishchuk O.P."/>
            <person name="Kurchak O.N."/>
            <person name="Shaposhnikov A.I."/>
            <person name="Willems A."/>
            <person name="Tikhonovich I.A."/>
        </authorList>
    </citation>
    <scope>NUCLEOTIDE SEQUENCE [LARGE SCALE GENOMIC DNA]</scope>
    <source>
        <strain evidence="2">V5/3M</strain>
    </source>
</reference>
<feature type="compositionally biased region" description="Basic and acidic residues" evidence="1">
    <location>
        <begin position="59"/>
        <end position="69"/>
    </location>
</feature>
<evidence type="ECO:0000256" key="1">
    <source>
        <dbReference type="SAM" id="MobiDB-lite"/>
    </source>
</evidence>
<dbReference type="RefSeq" id="WP_099508850.1">
    <property type="nucleotide sequence ID" value="NZ_CP016616.1"/>
</dbReference>
<feature type="compositionally biased region" description="Low complexity" evidence="1">
    <location>
        <begin position="1"/>
        <end position="18"/>
    </location>
</feature>
<dbReference type="KEGG" id="moc:BB934_06120"/>
<feature type="region of interest" description="Disordered" evidence="1">
    <location>
        <begin position="146"/>
        <end position="168"/>
    </location>
</feature>